<dbReference type="PANTHER" id="PTHR43685">
    <property type="entry name" value="GLYCOSYLTRANSFERASE"/>
    <property type="match status" value="1"/>
</dbReference>
<gene>
    <name evidence="5" type="ORF">DFP75_10722</name>
</gene>
<comment type="similarity">
    <text evidence="1">Belongs to the glycosyltransferase 2 family.</text>
</comment>
<dbReference type="AlphaFoldDB" id="A0A318UWM0"/>
<keyword evidence="6" id="KW-1185">Reference proteome</keyword>
<comment type="caution">
    <text evidence="5">The sequence shown here is derived from an EMBL/GenBank/DDBJ whole genome shotgun (WGS) entry which is preliminary data.</text>
</comment>
<reference evidence="5 6" key="1">
    <citation type="submission" date="2018-06" db="EMBL/GenBank/DDBJ databases">
        <title>Genomic Encyclopedia of Type Strains, Phase III (KMG-III): the genomes of soil and plant-associated and newly described type strains.</title>
        <authorList>
            <person name="Whitman W."/>
        </authorList>
    </citation>
    <scope>NUCLEOTIDE SEQUENCE [LARGE SCALE GENOMIC DNA]</scope>
    <source>
        <strain evidence="5 6">CECT 7730</strain>
    </source>
</reference>
<dbReference type="InterPro" id="IPR001173">
    <property type="entry name" value="Glyco_trans_2-like"/>
</dbReference>
<feature type="domain" description="Glycosyltransferase 2-like" evidence="4">
    <location>
        <begin position="5"/>
        <end position="134"/>
    </location>
</feature>
<protein>
    <submittedName>
        <fullName evidence="5">Glycosyltransferase involved in cell wall biosynthesis</fullName>
    </submittedName>
</protein>
<dbReference type="InterPro" id="IPR050834">
    <property type="entry name" value="Glycosyltransf_2"/>
</dbReference>
<dbReference type="SUPFAM" id="SSF53448">
    <property type="entry name" value="Nucleotide-diphospho-sugar transferases"/>
    <property type="match status" value="1"/>
</dbReference>
<dbReference type="Proteomes" id="UP000247551">
    <property type="component" value="Unassembled WGS sequence"/>
</dbReference>
<accession>A0A318UWM0</accession>
<evidence type="ECO:0000313" key="6">
    <source>
        <dbReference type="Proteomes" id="UP000247551"/>
    </source>
</evidence>
<evidence type="ECO:0000256" key="2">
    <source>
        <dbReference type="ARBA" id="ARBA00022676"/>
    </source>
</evidence>
<dbReference type="RefSeq" id="WP_110576613.1">
    <property type="nucleotide sequence ID" value="NZ_QKLW01000007.1"/>
</dbReference>
<dbReference type="InterPro" id="IPR029044">
    <property type="entry name" value="Nucleotide-diphossugar_trans"/>
</dbReference>
<keyword evidence="3 5" id="KW-0808">Transferase</keyword>
<proteinExistence type="inferred from homology"/>
<evidence type="ECO:0000256" key="1">
    <source>
        <dbReference type="ARBA" id="ARBA00006739"/>
    </source>
</evidence>
<evidence type="ECO:0000256" key="3">
    <source>
        <dbReference type="ARBA" id="ARBA00022679"/>
    </source>
</evidence>
<dbReference type="Pfam" id="PF00535">
    <property type="entry name" value="Glycos_transf_2"/>
    <property type="match status" value="1"/>
</dbReference>
<dbReference type="Gene3D" id="3.90.550.10">
    <property type="entry name" value="Spore Coat Polysaccharide Biosynthesis Protein SpsA, Chain A"/>
    <property type="match status" value="1"/>
</dbReference>
<dbReference type="GO" id="GO:0016757">
    <property type="term" value="F:glycosyltransferase activity"/>
    <property type="evidence" value="ECO:0007669"/>
    <property type="project" value="UniProtKB-KW"/>
</dbReference>
<dbReference type="EMBL" id="QKLW01000007">
    <property type="protein sequence ID" value="PYF79857.1"/>
    <property type="molecule type" value="Genomic_DNA"/>
</dbReference>
<name>A0A318UWM0_9GAMM</name>
<keyword evidence="2" id="KW-0328">Glycosyltransferase</keyword>
<sequence length="276" mass="31116">MIAFSVLMSVYAKENPQWLRQSLSSILCEQTVKPTQLILVADGPLGSELEGVITYFQQLFNDIIEVLRLPHNVGLGYALNEGLQLCKFDLVARMDADDIALPERFTRQLNFITQNPHIDIVGSYAEDMDATGATIDVRKVPLVMEEIHALIWSCPLIHPSVMFKKDVVLKAGSYSKTLKRRQDYDLWFRCARNGAYFANIPEALIRYRITDNTYARNSLKVSWQQAIIGYKGCRALSLGAKAHIGVFYPVVKALLPLKARKALEGLIKRFDPRGGQ</sequence>
<evidence type="ECO:0000259" key="4">
    <source>
        <dbReference type="Pfam" id="PF00535"/>
    </source>
</evidence>
<evidence type="ECO:0000313" key="5">
    <source>
        <dbReference type="EMBL" id="PYF79857.1"/>
    </source>
</evidence>
<dbReference type="PANTHER" id="PTHR43685:SF5">
    <property type="entry name" value="GLYCOSYLTRANSFERASE EPSE-RELATED"/>
    <property type="match status" value="1"/>
</dbReference>
<organism evidence="5 6">
    <name type="scientific">Marinomonas alcarazii</name>
    <dbReference type="NCBI Taxonomy" id="491949"/>
    <lineage>
        <taxon>Bacteria</taxon>
        <taxon>Pseudomonadati</taxon>
        <taxon>Pseudomonadota</taxon>
        <taxon>Gammaproteobacteria</taxon>
        <taxon>Oceanospirillales</taxon>
        <taxon>Oceanospirillaceae</taxon>
        <taxon>Marinomonas</taxon>
    </lineage>
</organism>